<name>A0A1S7DRJ1_RIEAN</name>
<accession>A0A1S7DRJ1</accession>
<gene>
    <name evidence="8" type="primary">rpsH</name>
    <name evidence="8" type="ORF">AB406_0792</name>
</gene>
<dbReference type="AlphaFoldDB" id="A0A1S7DRJ1"/>
<evidence type="ECO:0000256" key="4">
    <source>
        <dbReference type="ARBA" id="ARBA00035258"/>
    </source>
</evidence>
<dbReference type="InterPro" id="IPR047863">
    <property type="entry name" value="Ribosomal_uS8_CS"/>
</dbReference>
<dbReference type="EMBL" id="CP011859">
    <property type="protein sequence ID" value="AQY21749.1"/>
    <property type="molecule type" value="Genomic_DNA"/>
</dbReference>
<dbReference type="Gene3D" id="3.30.1370.30">
    <property type="match status" value="1"/>
</dbReference>
<evidence type="ECO:0000256" key="7">
    <source>
        <dbReference type="RuleBase" id="RU003660"/>
    </source>
</evidence>
<dbReference type="InterPro" id="IPR000630">
    <property type="entry name" value="Ribosomal_uS8"/>
</dbReference>
<dbReference type="GO" id="GO:0003735">
    <property type="term" value="F:structural constituent of ribosome"/>
    <property type="evidence" value="ECO:0007669"/>
    <property type="project" value="InterPro"/>
</dbReference>
<sequence>MVEIPASKIKKEITKILFDQGYILNYKFEDNAVQGTIKIALKYDKQTGKPAIKSIQRASRPGLRQYKGSAELPRVLNGLGVAIISTSKGVMTDKKARLEKVGGEVICYVY</sequence>
<dbReference type="PANTHER" id="PTHR11758">
    <property type="entry name" value="40S RIBOSOMAL PROTEIN S15A"/>
    <property type="match status" value="1"/>
</dbReference>
<dbReference type="GO" id="GO:1990904">
    <property type="term" value="C:ribonucleoprotein complex"/>
    <property type="evidence" value="ECO:0007669"/>
    <property type="project" value="UniProtKB-KW"/>
</dbReference>
<dbReference type="Proteomes" id="UP000189883">
    <property type="component" value="Chromosome"/>
</dbReference>
<comment type="subunit">
    <text evidence="6">Part of the 30S ribosomal subunit. Contacts proteins S5 and S12.</text>
</comment>
<dbReference type="GO" id="GO:0005840">
    <property type="term" value="C:ribosome"/>
    <property type="evidence" value="ECO:0007669"/>
    <property type="project" value="UniProtKB-KW"/>
</dbReference>
<organism evidence="8 9">
    <name type="scientific">Riemerella anatipestifer</name>
    <name type="common">Moraxella anatipestifer</name>
    <dbReference type="NCBI Taxonomy" id="34085"/>
    <lineage>
        <taxon>Bacteria</taxon>
        <taxon>Pseudomonadati</taxon>
        <taxon>Bacteroidota</taxon>
        <taxon>Flavobacteriia</taxon>
        <taxon>Flavobacteriales</taxon>
        <taxon>Weeksellaceae</taxon>
        <taxon>Riemerella</taxon>
    </lineage>
</organism>
<evidence type="ECO:0000313" key="8">
    <source>
        <dbReference type="EMBL" id="AQY21749.1"/>
    </source>
</evidence>
<dbReference type="Pfam" id="PF00410">
    <property type="entry name" value="Ribosomal_S8"/>
    <property type="match status" value="1"/>
</dbReference>
<protein>
    <recommendedName>
        <fullName evidence="4">Small ribosomal subunit protein uS8</fullName>
    </recommendedName>
    <alternativeName>
        <fullName evidence="5">30S ribosomal protein S8</fullName>
    </alternativeName>
</protein>
<dbReference type="GO" id="GO:0006412">
    <property type="term" value="P:translation"/>
    <property type="evidence" value="ECO:0007669"/>
    <property type="project" value="InterPro"/>
</dbReference>
<evidence type="ECO:0000256" key="3">
    <source>
        <dbReference type="ARBA" id="ARBA00023274"/>
    </source>
</evidence>
<keyword evidence="3 7" id="KW-0687">Ribonucleoprotein</keyword>
<dbReference type="InterPro" id="IPR035987">
    <property type="entry name" value="Ribosomal_uS8_sf"/>
</dbReference>
<evidence type="ECO:0000256" key="2">
    <source>
        <dbReference type="ARBA" id="ARBA00022980"/>
    </source>
</evidence>
<keyword evidence="2 7" id="KW-0689">Ribosomal protein</keyword>
<dbReference type="Gene3D" id="3.30.1490.10">
    <property type="match status" value="1"/>
</dbReference>
<evidence type="ECO:0000256" key="1">
    <source>
        <dbReference type="ARBA" id="ARBA00006471"/>
    </source>
</evidence>
<dbReference type="SUPFAM" id="SSF56047">
    <property type="entry name" value="Ribosomal protein S8"/>
    <property type="match status" value="1"/>
</dbReference>
<dbReference type="NCBIfam" id="NF001109">
    <property type="entry name" value="PRK00136.1"/>
    <property type="match status" value="1"/>
</dbReference>
<dbReference type="GO" id="GO:0005737">
    <property type="term" value="C:cytoplasm"/>
    <property type="evidence" value="ECO:0007669"/>
    <property type="project" value="UniProtKB-ARBA"/>
</dbReference>
<evidence type="ECO:0000313" key="9">
    <source>
        <dbReference type="Proteomes" id="UP000189883"/>
    </source>
</evidence>
<reference evidence="8 9" key="1">
    <citation type="submission" date="2015-06" db="EMBL/GenBank/DDBJ databases">
        <title>R. anatipestifer strain HXb2 is the most virulent strain so far, and the genome sequence would help us uncover the pathogenesis.</title>
        <authorList>
            <person name="Hu Q."/>
            <person name="Qi J."/>
            <person name="Bo H."/>
            <person name="Liu G."/>
            <person name="Tao M."/>
            <person name="Ding Y."/>
            <person name="Xue Y."/>
        </authorList>
    </citation>
    <scope>NUCLEOTIDE SEQUENCE [LARGE SCALE GENOMIC DNA]</scope>
    <source>
        <strain evidence="8 9">HXb2</strain>
    </source>
</reference>
<comment type="similarity">
    <text evidence="1 7">Belongs to the universal ribosomal protein uS8 family.</text>
</comment>
<evidence type="ECO:0000256" key="5">
    <source>
        <dbReference type="ARBA" id="ARBA00035525"/>
    </source>
</evidence>
<dbReference type="PROSITE" id="PS00053">
    <property type="entry name" value="RIBOSOMAL_S8"/>
    <property type="match status" value="1"/>
</dbReference>
<dbReference type="FunFam" id="3.30.1490.10:FF:000001">
    <property type="entry name" value="30S ribosomal protein S8"/>
    <property type="match status" value="1"/>
</dbReference>
<evidence type="ECO:0000256" key="6">
    <source>
        <dbReference type="ARBA" id="ARBA00046740"/>
    </source>
</evidence>
<proteinExistence type="inferred from homology"/>